<organism evidence="2 3">
    <name type="scientific">Ensifer oleiphilus</name>
    <dbReference type="NCBI Taxonomy" id="2742698"/>
    <lineage>
        <taxon>Bacteria</taxon>
        <taxon>Pseudomonadati</taxon>
        <taxon>Pseudomonadota</taxon>
        <taxon>Alphaproteobacteria</taxon>
        <taxon>Hyphomicrobiales</taxon>
        <taxon>Rhizobiaceae</taxon>
        <taxon>Sinorhizobium/Ensifer group</taxon>
        <taxon>Ensifer</taxon>
    </lineage>
</organism>
<dbReference type="Pfam" id="PF04972">
    <property type="entry name" value="BON"/>
    <property type="match status" value="1"/>
</dbReference>
<sequence length="92" mass="9852">MIFKKRTFHGMEPERTAGDQPAELERRVAHGLAVTPGLDAADVIVICTGNTIMLSGHVATQAESARAEEAARLTEGVVEVVNRIEAAEVRQG</sequence>
<dbReference type="PROSITE" id="PS50914">
    <property type="entry name" value="BON"/>
    <property type="match status" value="1"/>
</dbReference>
<accession>A0A7Y6Q450</accession>
<reference evidence="2 3" key="1">
    <citation type="submission" date="2020-06" db="EMBL/GenBank/DDBJ databases">
        <authorList>
            <person name="Grouzdev D.S."/>
        </authorList>
    </citation>
    <scope>NUCLEOTIDE SEQUENCE [LARGE SCALE GENOMIC DNA]</scope>
    <source>
        <strain evidence="2 3">HO-A22</strain>
    </source>
</reference>
<evidence type="ECO:0000313" key="3">
    <source>
        <dbReference type="Proteomes" id="UP000520198"/>
    </source>
</evidence>
<evidence type="ECO:0000313" key="2">
    <source>
        <dbReference type="EMBL" id="NVD38691.1"/>
    </source>
</evidence>
<name>A0A7Y6Q450_9HYPH</name>
<protein>
    <submittedName>
        <fullName evidence="2">BON domain-containing protein</fullName>
    </submittedName>
</protein>
<dbReference type="Proteomes" id="UP000520198">
    <property type="component" value="Unassembled WGS sequence"/>
</dbReference>
<dbReference type="InterPro" id="IPR007055">
    <property type="entry name" value="BON_dom"/>
</dbReference>
<dbReference type="RefSeq" id="WP_176352328.1">
    <property type="nucleotide sequence ID" value="NZ_JABWDU010000002.1"/>
</dbReference>
<evidence type="ECO:0000259" key="1">
    <source>
        <dbReference type="PROSITE" id="PS50914"/>
    </source>
</evidence>
<dbReference type="Gene3D" id="3.30.1340.30">
    <property type="match status" value="1"/>
</dbReference>
<dbReference type="EMBL" id="JABWDU010000002">
    <property type="protein sequence ID" value="NVD38691.1"/>
    <property type="molecule type" value="Genomic_DNA"/>
</dbReference>
<gene>
    <name evidence="2" type="ORF">HT585_07495</name>
</gene>
<feature type="domain" description="BON" evidence="1">
    <location>
        <begin position="20"/>
        <end position="88"/>
    </location>
</feature>
<keyword evidence="3" id="KW-1185">Reference proteome</keyword>
<dbReference type="AlphaFoldDB" id="A0A7Y6Q450"/>
<comment type="caution">
    <text evidence="2">The sequence shown here is derived from an EMBL/GenBank/DDBJ whole genome shotgun (WGS) entry which is preliminary data.</text>
</comment>
<proteinExistence type="predicted"/>